<dbReference type="Proteomes" id="UP001632038">
    <property type="component" value="Unassembled WGS sequence"/>
</dbReference>
<protein>
    <submittedName>
        <fullName evidence="2">Uncharacterized protein</fullName>
    </submittedName>
</protein>
<feature type="compositionally biased region" description="Low complexity" evidence="1">
    <location>
        <begin position="204"/>
        <end position="221"/>
    </location>
</feature>
<proteinExistence type="predicted"/>
<feature type="region of interest" description="Disordered" evidence="1">
    <location>
        <begin position="1"/>
        <end position="44"/>
    </location>
</feature>
<dbReference type="EMBL" id="JAVIJP010000067">
    <property type="protein sequence ID" value="KAL3619554.1"/>
    <property type="molecule type" value="Genomic_DNA"/>
</dbReference>
<organism evidence="2 3">
    <name type="scientific">Castilleja foliolosa</name>
    <dbReference type="NCBI Taxonomy" id="1961234"/>
    <lineage>
        <taxon>Eukaryota</taxon>
        <taxon>Viridiplantae</taxon>
        <taxon>Streptophyta</taxon>
        <taxon>Embryophyta</taxon>
        <taxon>Tracheophyta</taxon>
        <taxon>Spermatophyta</taxon>
        <taxon>Magnoliopsida</taxon>
        <taxon>eudicotyledons</taxon>
        <taxon>Gunneridae</taxon>
        <taxon>Pentapetalae</taxon>
        <taxon>asterids</taxon>
        <taxon>lamiids</taxon>
        <taxon>Lamiales</taxon>
        <taxon>Orobanchaceae</taxon>
        <taxon>Pedicularideae</taxon>
        <taxon>Castillejinae</taxon>
        <taxon>Castilleja</taxon>
    </lineage>
</organism>
<evidence type="ECO:0000256" key="1">
    <source>
        <dbReference type="SAM" id="MobiDB-lite"/>
    </source>
</evidence>
<feature type="region of interest" description="Disordered" evidence="1">
    <location>
        <begin position="57"/>
        <end position="274"/>
    </location>
</feature>
<keyword evidence="3" id="KW-1185">Reference proteome</keyword>
<evidence type="ECO:0000313" key="3">
    <source>
        <dbReference type="Proteomes" id="UP001632038"/>
    </source>
</evidence>
<feature type="compositionally biased region" description="Polar residues" evidence="1">
    <location>
        <begin position="222"/>
        <end position="245"/>
    </location>
</feature>
<feature type="compositionally biased region" description="Polar residues" evidence="1">
    <location>
        <begin position="153"/>
        <end position="171"/>
    </location>
</feature>
<name>A0ABD3BR11_9LAMI</name>
<feature type="compositionally biased region" description="Polar residues" evidence="1">
    <location>
        <begin position="127"/>
        <end position="142"/>
    </location>
</feature>
<dbReference type="AlphaFoldDB" id="A0ABD3BR11"/>
<sequence length="274" mass="29289">MSYPQRRMTRSQCARVAAALAKAEETGESSGPQPRPNPNKADSSWISNVINLTISKRVGDQATTGDEVESMAPGGGLGRVKPRYVKNHASLTSPRMMNRVQADDPSETTGKESSDVPPKMQVPSKAATDTQAVAPRSESTANVMPPKGRPKKTATNPSQTASPQAQPTNHQSTPPPDETTPESHTTNRQSESTRRDAQSTGPESQSSGRDSQSSGRQSKSSAPSANPQEKPTGNQTQSQAPNITSFGLRDEETNSGMQTYETDQDDVDEQFPAP</sequence>
<accession>A0ABD3BR11</accession>
<evidence type="ECO:0000313" key="2">
    <source>
        <dbReference type="EMBL" id="KAL3619554.1"/>
    </source>
</evidence>
<comment type="caution">
    <text evidence="2">The sequence shown here is derived from an EMBL/GenBank/DDBJ whole genome shotgun (WGS) entry which is preliminary data.</text>
</comment>
<reference evidence="3" key="1">
    <citation type="journal article" date="2024" name="IScience">
        <title>Strigolactones Initiate the Formation of Haustorium-like Structures in Castilleja.</title>
        <authorList>
            <person name="Buerger M."/>
            <person name="Peterson D."/>
            <person name="Chory J."/>
        </authorList>
    </citation>
    <scope>NUCLEOTIDE SEQUENCE [LARGE SCALE GENOMIC DNA]</scope>
</reference>
<feature type="compositionally biased region" description="Acidic residues" evidence="1">
    <location>
        <begin position="262"/>
        <end position="274"/>
    </location>
</feature>
<gene>
    <name evidence="2" type="ORF">CASFOL_036615</name>
</gene>